<dbReference type="Proteomes" id="UP000061546">
    <property type="component" value="Chromosome"/>
</dbReference>
<organism evidence="1 2">
    <name type="scientific">Companilactobacillus heilongjiangensis</name>
    <dbReference type="NCBI Taxonomy" id="1074467"/>
    <lineage>
        <taxon>Bacteria</taxon>
        <taxon>Bacillati</taxon>
        <taxon>Bacillota</taxon>
        <taxon>Bacilli</taxon>
        <taxon>Lactobacillales</taxon>
        <taxon>Lactobacillaceae</taxon>
        <taxon>Companilactobacillus</taxon>
    </lineage>
</organism>
<dbReference type="AlphaFoldDB" id="A0A0K2L9K5"/>
<name>A0A0K2L9K5_9LACO</name>
<dbReference type="InterPro" id="IPR007358">
    <property type="entry name" value="Nucleoid_associated_NdpA"/>
</dbReference>
<dbReference type="GO" id="GO:0009295">
    <property type="term" value="C:nucleoid"/>
    <property type="evidence" value="ECO:0007669"/>
    <property type="project" value="InterPro"/>
</dbReference>
<dbReference type="OrthoDB" id="3171075at2"/>
<keyword evidence="2" id="KW-1185">Reference proteome</keyword>
<sequence length="329" mass="37639">MRILNVIDHILDKDSGNVVLSQKEIAKDNLEISNYVEKVIDKFEKSEYVELELSRIPMLEQFWNGRDDFQKLTEKFALDYFDSIKVNEKIPGGDLLFFNVELENLSQMIGIAKLDYTQRYIHNVEYDEDVLVNNIVQNNSILPSPSQGVKNMLLIDGDKIQLREQQYTGASGKWLMSRDFLNVAAVPIKVSNNVKQIKKSIQKISEKYDDGDDFTITSKTQQAIHDSIETDGVIDNDYIADVVFDQKEEAKAEFKDQLAKKAIEPVVTVPNVDYFEKKYERQKIKLDNGIEINVPISLLKNRDAIEFETNPDGSTSVVIKNIGSLKSQF</sequence>
<accession>A0A0K2L9K5</accession>
<dbReference type="STRING" id="1074467.JP39_00360"/>
<reference evidence="1 2" key="1">
    <citation type="submission" date="2015-08" db="EMBL/GenBank/DDBJ databases">
        <title>Genomic sequence of Lactobacillus heilongjiangensis DSM 28069, isolated from Chinese traditional pickle.</title>
        <authorList>
            <person name="Jiang X."/>
            <person name="Zheng B."/>
            <person name="Cheng H."/>
        </authorList>
    </citation>
    <scope>NUCLEOTIDE SEQUENCE [LARGE SCALE GENOMIC DNA]</scope>
    <source>
        <strain evidence="1 2">DSM 28069</strain>
    </source>
</reference>
<dbReference type="KEGG" id="lhi:JP39_00360"/>
<dbReference type="Pfam" id="PF04245">
    <property type="entry name" value="NA37"/>
    <property type="match status" value="1"/>
</dbReference>
<evidence type="ECO:0000313" key="2">
    <source>
        <dbReference type="Proteomes" id="UP000061546"/>
    </source>
</evidence>
<evidence type="ECO:0008006" key="3">
    <source>
        <dbReference type="Google" id="ProtNLM"/>
    </source>
</evidence>
<proteinExistence type="predicted"/>
<dbReference type="EMBL" id="CP012559">
    <property type="protein sequence ID" value="ALB27950.1"/>
    <property type="molecule type" value="Genomic_DNA"/>
</dbReference>
<dbReference type="RefSeq" id="WP_041499146.1">
    <property type="nucleotide sequence ID" value="NZ_BJDV01000004.1"/>
</dbReference>
<evidence type="ECO:0000313" key="1">
    <source>
        <dbReference type="EMBL" id="ALB27950.1"/>
    </source>
</evidence>
<gene>
    <name evidence="1" type="ORF">JP39_00360</name>
</gene>
<protein>
    <recommendedName>
        <fullName evidence="3">Nucleoid-associated protein</fullName>
    </recommendedName>
</protein>